<evidence type="ECO:0000313" key="1">
    <source>
        <dbReference type="EMBL" id="KAJ7728054.1"/>
    </source>
</evidence>
<sequence>MLLLHLNAAGSLPHFLPVVSFGRQELKEGRFTDSGWVGFNSHRVNKYILTNLNEPKRCIRFDSNPTTTKWRDRTSLRIHINIHTEVLTQLYLGYNDVVRPRTSGARVGMVLPFGTIKYTLLVLNRRENTERGRNEDHLMNGWTSRAWFNFIVIVRAKNGAFQADADRAGDIGTQFDVERIPRRSCEAVPAFPRSNGSYRPY</sequence>
<name>A0AAD7HTL2_9AGAR</name>
<dbReference type="Proteomes" id="UP001215598">
    <property type="component" value="Unassembled WGS sequence"/>
</dbReference>
<dbReference type="AlphaFoldDB" id="A0AAD7HTL2"/>
<protein>
    <submittedName>
        <fullName evidence="1">Uncharacterized protein</fullName>
    </submittedName>
</protein>
<reference evidence="1" key="1">
    <citation type="submission" date="2023-03" db="EMBL/GenBank/DDBJ databases">
        <title>Massive genome expansion in bonnet fungi (Mycena s.s.) driven by repeated elements and novel gene families across ecological guilds.</title>
        <authorList>
            <consortium name="Lawrence Berkeley National Laboratory"/>
            <person name="Harder C.B."/>
            <person name="Miyauchi S."/>
            <person name="Viragh M."/>
            <person name="Kuo A."/>
            <person name="Thoen E."/>
            <person name="Andreopoulos B."/>
            <person name="Lu D."/>
            <person name="Skrede I."/>
            <person name="Drula E."/>
            <person name="Henrissat B."/>
            <person name="Morin E."/>
            <person name="Kohler A."/>
            <person name="Barry K."/>
            <person name="LaButti K."/>
            <person name="Morin E."/>
            <person name="Salamov A."/>
            <person name="Lipzen A."/>
            <person name="Mereny Z."/>
            <person name="Hegedus B."/>
            <person name="Baldrian P."/>
            <person name="Stursova M."/>
            <person name="Weitz H."/>
            <person name="Taylor A."/>
            <person name="Grigoriev I.V."/>
            <person name="Nagy L.G."/>
            <person name="Martin F."/>
            <person name="Kauserud H."/>
        </authorList>
    </citation>
    <scope>NUCLEOTIDE SEQUENCE</scope>
    <source>
        <strain evidence="1">CBHHK182m</strain>
    </source>
</reference>
<organism evidence="1 2">
    <name type="scientific">Mycena metata</name>
    <dbReference type="NCBI Taxonomy" id="1033252"/>
    <lineage>
        <taxon>Eukaryota</taxon>
        <taxon>Fungi</taxon>
        <taxon>Dikarya</taxon>
        <taxon>Basidiomycota</taxon>
        <taxon>Agaricomycotina</taxon>
        <taxon>Agaricomycetes</taxon>
        <taxon>Agaricomycetidae</taxon>
        <taxon>Agaricales</taxon>
        <taxon>Marasmiineae</taxon>
        <taxon>Mycenaceae</taxon>
        <taxon>Mycena</taxon>
    </lineage>
</organism>
<accession>A0AAD7HTL2</accession>
<proteinExistence type="predicted"/>
<gene>
    <name evidence="1" type="ORF">B0H16DRAFT_1470645</name>
</gene>
<keyword evidence="2" id="KW-1185">Reference proteome</keyword>
<dbReference type="EMBL" id="JARKIB010000175">
    <property type="protein sequence ID" value="KAJ7728054.1"/>
    <property type="molecule type" value="Genomic_DNA"/>
</dbReference>
<evidence type="ECO:0000313" key="2">
    <source>
        <dbReference type="Proteomes" id="UP001215598"/>
    </source>
</evidence>
<comment type="caution">
    <text evidence="1">The sequence shown here is derived from an EMBL/GenBank/DDBJ whole genome shotgun (WGS) entry which is preliminary data.</text>
</comment>